<dbReference type="HOGENOM" id="CLU_046821_1_0_0"/>
<protein>
    <submittedName>
        <fullName evidence="5">Monosaccharide-transporting ATPase</fullName>
    </submittedName>
</protein>
<dbReference type="GO" id="GO:0042882">
    <property type="term" value="P:L-arabinose transmembrane transport"/>
    <property type="evidence" value="ECO:0007669"/>
    <property type="project" value="InterPro"/>
</dbReference>
<feature type="chain" id="PRO_5001755603" evidence="3">
    <location>
        <begin position="24"/>
        <end position="324"/>
    </location>
</feature>
<keyword evidence="3" id="KW-0732">Signal</keyword>
<feature type="site" description="The binding site for the sugar molecule has not yet been established, but C-87 may be involved" evidence="2">
    <location>
        <position position="88"/>
    </location>
</feature>
<dbReference type="STRING" id="1499967.U27_00973"/>
<evidence type="ECO:0000256" key="3">
    <source>
        <dbReference type="SAM" id="SignalP"/>
    </source>
</evidence>
<dbReference type="PANTHER" id="PTHR30036:SF6">
    <property type="entry name" value="L-ARABINOSE-BINDING PERIPLASMIC PROTEIN"/>
    <property type="match status" value="1"/>
</dbReference>
<organism evidence="5">
    <name type="scientific">Vecturithrix granuli</name>
    <dbReference type="NCBI Taxonomy" id="1499967"/>
    <lineage>
        <taxon>Bacteria</taxon>
        <taxon>Candidatus Moduliflexota</taxon>
        <taxon>Candidatus Vecturitrichia</taxon>
        <taxon>Candidatus Vecturitrichales</taxon>
        <taxon>Candidatus Vecturitrichaceae</taxon>
        <taxon>Candidatus Vecturithrix</taxon>
    </lineage>
</organism>
<evidence type="ECO:0000313" key="6">
    <source>
        <dbReference type="Proteomes" id="UP000030661"/>
    </source>
</evidence>
<gene>
    <name evidence="5" type="ORF">U27_00973</name>
</gene>
<feature type="signal peptide" evidence="3">
    <location>
        <begin position="1"/>
        <end position="23"/>
    </location>
</feature>
<dbReference type="GO" id="GO:0030288">
    <property type="term" value="C:outer membrane-bounded periplasmic space"/>
    <property type="evidence" value="ECO:0007669"/>
    <property type="project" value="TreeGrafter"/>
</dbReference>
<dbReference type="Gene3D" id="3.40.50.2300">
    <property type="match status" value="2"/>
</dbReference>
<dbReference type="GO" id="GO:0030246">
    <property type="term" value="F:carbohydrate binding"/>
    <property type="evidence" value="ECO:0007669"/>
    <property type="project" value="TreeGrafter"/>
</dbReference>
<name>A0A081C920_VECG1</name>
<evidence type="ECO:0000313" key="5">
    <source>
        <dbReference type="EMBL" id="GAK61075.1"/>
    </source>
</evidence>
<dbReference type="InterPro" id="IPR028082">
    <property type="entry name" value="Peripla_BP_I"/>
</dbReference>
<feature type="domain" description="Periplasmic binding protein/LacI sugar binding" evidence="4">
    <location>
        <begin position="28"/>
        <end position="305"/>
    </location>
</feature>
<keyword evidence="6" id="KW-1185">Reference proteome</keyword>
<dbReference type="Proteomes" id="UP000030661">
    <property type="component" value="Unassembled WGS sequence"/>
</dbReference>
<evidence type="ECO:0000256" key="2">
    <source>
        <dbReference type="PIRSR" id="PIRSR002816-1"/>
    </source>
</evidence>
<dbReference type="InterPro" id="IPR050555">
    <property type="entry name" value="Bact_Solute-Bind_Prot2"/>
</dbReference>
<evidence type="ECO:0000256" key="1">
    <source>
        <dbReference type="ARBA" id="ARBA00004196"/>
    </source>
</evidence>
<dbReference type="SUPFAM" id="SSF53822">
    <property type="entry name" value="Periplasmic binding protein-like I"/>
    <property type="match status" value="1"/>
</dbReference>
<reference evidence="5" key="1">
    <citation type="journal article" date="2015" name="PeerJ">
        <title>First genomic representation of candidate bacterial phylum KSB3 points to enhanced environmental sensing as a trigger of wastewater bulking.</title>
        <authorList>
            <person name="Sekiguchi Y."/>
            <person name="Ohashi A."/>
            <person name="Parks D.H."/>
            <person name="Yamauchi T."/>
            <person name="Tyson G.W."/>
            <person name="Hugenholtz P."/>
        </authorList>
    </citation>
    <scope>NUCLEOTIDE SEQUENCE [LARGE SCALE GENOMIC DNA]</scope>
</reference>
<dbReference type="AlphaFoldDB" id="A0A081C920"/>
<dbReference type="InterPro" id="IPR001761">
    <property type="entry name" value="Peripla_BP/Lac1_sug-bd_dom"/>
</dbReference>
<dbReference type="PIRSF" id="PIRSF002816">
    <property type="entry name" value="AraF"/>
    <property type="match status" value="1"/>
</dbReference>
<accession>A0A081C920</accession>
<dbReference type="Pfam" id="PF00532">
    <property type="entry name" value="Peripla_BP_1"/>
    <property type="match status" value="1"/>
</dbReference>
<dbReference type="PANTHER" id="PTHR30036">
    <property type="entry name" value="D-XYLOSE-BINDING PERIPLASMIC PROTEIN"/>
    <property type="match status" value="1"/>
</dbReference>
<dbReference type="CDD" id="cd01540">
    <property type="entry name" value="PBP1_arabinose_binding"/>
    <property type="match status" value="1"/>
</dbReference>
<evidence type="ECO:0000259" key="4">
    <source>
        <dbReference type="Pfam" id="PF00532"/>
    </source>
</evidence>
<dbReference type="InterPro" id="IPR026266">
    <property type="entry name" value="AraF"/>
</dbReference>
<comment type="subcellular location">
    <subcellularLocation>
        <location evidence="1">Cell envelope</location>
    </subcellularLocation>
</comment>
<dbReference type="EMBL" id="DF820476">
    <property type="protein sequence ID" value="GAK61075.1"/>
    <property type="molecule type" value="Genomic_DNA"/>
</dbReference>
<sequence length="324" mass="34589">MKKLLVVSLAGLLLLSLCTSVLAADKIKIGFLVKQPDEPWFQDEWKYAQQAADELGFELIKIGATDGEKVLAGIDNLAAQQAQGFVICTPDVKLGPAIVAKAQAAGLKVMSVDDRFVGPDGNPMEEVHHMGISAFNIGKAVGQALVDEAAARGWDLKEVGFLRMSYDQLPTIKERTDGATEVLVGAGLPEANIFDSPMKVLDIEASMNAANITLTKHPDVKLWVVAGGNDSSAIGAVRALEGQKVPLENAIAVGINGTEAVAEFEKPEPTALIGSILLAAKQHGYGTAENMFKWIKDGVEPEKAIWTAGQLITRENYKEVMGLN</sequence>
<dbReference type="eggNOG" id="COG1879">
    <property type="taxonomic scope" value="Bacteria"/>
</dbReference>
<proteinExistence type="predicted"/>